<reference evidence="3" key="1">
    <citation type="submission" date="2017-06" db="EMBL/GenBank/DDBJ databases">
        <authorList>
            <person name="Varghese N."/>
            <person name="Submissions S."/>
        </authorList>
    </citation>
    <scope>NUCLEOTIDE SEQUENCE [LARGE SCALE GENOMIC DNA]</scope>
    <source>
        <strain evidence="3">NKM1</strain>
    </source>
</reference>
<dbReference type="PANTHER" id="PTHR33360:SF2">
    <property type="entry name" value="TRANSPOSASE FOR INSERTION SEQUENCE ELEMENT IS200"/>
    <property type="match status" value="1"/>
</dbReference>
<dbReference type="EMBL" id="FZOQ01000033">
    <property type="protein sequence ID" value="SNT22991.1"/>
    <property type="molecule type" value="Genomic_DNA"/>
</dbReference>
<dbReference type="Pfam" id="PF01797">
    <property type="entry name" value="Y1_Tnp"/>
    <property type="match status" value="1"/>
</dbReference>
<dbReference type="Proteomes" id="UP000198432">
    <property type="component" value="Unassembled WGS sequence"/>
</dbReference>
<dbReference type="InterPro" id="IPR036515">
    <property type="entry name" value="Transposase_17_sf"/>
</dbReference>
<name>A0A239KXP7_9BACT</name>
<organism evidence="2 3">
    <name type="scientific">Pontibacter ummariensis</name>
    <dbReference type="NCBI Taxonomy" id="1610492"/>
    <lineage>
        <taxon>Bacteria</taxon>
        <taxon>Pseudomonadati</taxon>
        <taxon>Bacteroidota</taxon>
        <taxon>Cytophagia</taxon>
        <taxon>Cytophagales</taxon>
        <taxon>Hymenobacteraceae</taxon>
        <taxon>Pontibacter</taxon>
    </lineage>
</organism>
<proteinExistence type="predicted"/>
<dbReference type="GO" id="GO:0004803">
    <property type="term" value="F:transposase activity"/>
    <property type="evidence" value="ECO:0007669"/>
    <property type="project" value="InterPro"/>
</dbReference>
<dbReference type="AlphaFoldDB" id="A0A239KXP7"/>
<evidence type="ECO:0000313" key="2">
    <source>
        <dbReference type="EMBL" id="SNT22991.1"/>
    </source>
</evidence>
<dbReference type="PANTHER" id="PTHR33360">
    <property type="entry name" value="TRANSPOSASE FOR INSERTION SEQUENCE ELEMENT IS200"/>
    <property type="match status" value="1"/>
</dbReference>
<evidence type="ECO:0000259" key="1">
    <source>
        <dbReference type="SMART" id="SM01321"/>
    </source>
</evidence>
<evidence type="ECO:0000313" key="3">
    <source>
        <dbReference type="Proteomes" id="UP000198432"/>
    </source>
</evidence>
<dbReference type="GO" id="GO:0003677">
    <property type="term" value="F:DNA binding"/>
    <property type="evidence" value="ECO:0007669"/>
    <property type="project" value="InterPro"/>
</dbReference>
<accession>A0A239KXP7</accession>
<dbReference type="GO" id="GO:0006313">
    <property type="term" value="P:DNA transposition"/>
    <property type="evidence" value="ECO:0007669"/>
    <property type="project" value="InterPro"/>
</dbReference>
<protein>
    <submittedName>
        <fullName evidence="2">Transposase IS200 like</fullName>
    </submittedName>
</protein>
<feature type="domain" description="Transposase IS200-like" evidence="1">
    <location>
        <begin position="1"/>
        <end position="85"/>
    </location>
</feature>
<dbReference type="InterPro" id="IPR002686">
    <property type="entry name" value="Transposase_17"/>
</dbReference>
<dbReference type="SUPFAM" id="SSF143422">
    <property type="entry name" value="Transposase IS200-like"/>
    <property type="match status" value="1"/>
</dbReference>
<dbReference type="SMART" id="SM01321">
    <property type="entry name" value="Y1_Tnp"/>
    <property type="match status" value="1"/>
</dbReference>
<gene>
    <name evidence="2" type="ORF">SAMN06296052_1339</name>
</gene>
<sequence length="116" mass="13803">MAGIVQQKGCKLLAIYYMPDHCHILIGLKPDIALSDLIRDVKANSTKFIKEKSWTKGSFQWQEGFGAFSYAQSQLAEVRRYIQNQEEHHRQRSFQEEYLAFLQKYEVDYDERYLFK</sequence>
<keyword evidence="3" id="KW-1185">Reference proteome</keyword>
<dbReference type="Gene3D" id="3.30.70.1290">
    <property type="entry name" value="Transposase IS200-like"/>
    <property type="match status" value="1"/>
</dbReference>